<dbReference type="FunFam" id="3.30.160.60:FF:000185">
    <property type="entry name" value="zinc finger protein 319"/>
    <property type="match status" value="1"/>
</dbReference>
<feature type="domain" description="C2H2-type" evidence="13">
    <location>
        <begin position="18"/>
        <end position="47"/>
    </location>
</feature>
<dbReference type="EMBL" id="JAPDMZ010000012">
    <property type="protein sequence ID" value="KAK0556668.1"/>
    <property type="molecule type" value="Genomic_DNA"/>
</dbReference>
<evidence type="ECO:0000256" key="4">
    <source>
        <dbReference type="ARBA" id="ARBA00022737"/>
    </source>
</evidence>
<dbReference type="Proteomes" id="UP001176517">
    <property type="component" value="Unassembled WGS sequence"/>
</dbReference>
<evidence type="ECO:0000256" key="5">
    <source>
        <dbReference type="ARBA" id="ARBA00022771"/>
    </source>
</evidence>
<evidence type="ECO:0000259" key="13">
    <source>
        <dbReference type="PROSITE" id="PS50157"/>
    </source>
</evidence>
<feature type="compositionally biased region" description="Polar residues" evidence="12">
    <location>
        <begin position="214"/>
        <end position="223"/>
    </location>
</feature>
<dbReference type="FunFam" id="3.30.160.60:FF:000125">
    <property type="entry name" value="Putative zinc finger protein 143"/>
    <property type="match status" value="1"/>
</dbReference>
<accession>A0AAN6GTS8</accession>
<keyword evidence="5 11" id="KW-0863">Zinc-finger</keyword>
<protein>
    <recommendedName>
        <fullName evidence="13">C2H2-type domain-containing protein</fullName>
    </recommendedName>
</protein>
<dbReference type="GO" id="GO:0000981">
    <property type="term" value="F:DNA-binding transcription factor activity, RNA polymerase II-specific"/>
    <property type="evidence" value="ECO:0007669"/>
    <property type="project" value="UniProtKB-ARBA"/>
</dbReference>
<evidence type="ECO:0000256" key="2">
    <source>
        <dbReference type="ARBA" id="ARBA00006991"/>
    </source>
</evidence>
<evidence type="ECO:0000256" key="9">
    <source>
        <dbReference type="ARBA" id="ARBA00023163"/>
    </source>
</evidence>
<dbReference type="GO" id="GO:0008270">
    <property type="term" value="F:zinc ion binding"/>
    <property type="evidence" value="ECO:0007669"/>
    <property type="project" value="UniProtKB-KW"/>
</dbReference>
<evidence type="ECO:0000256" key="8">
    <source>
        <dbReference type="ARBA" id="ARBA00023125"/>
    </source>
</evidence>
<dbReference type="SUPFAM" id="SSF57667">
    <property type="entry name" value="beta-beta-alpha zinc fingers"/>
    <property type="match status" value="3"/>
</dbReference>
<evidence type="ECO:0000256" key="10">
    <source>
        <dbReference type="ARBA" id="ARBA00023242"/>
    </source>
</evidence>
<dbReference type="PANTHER" id="PTHR24394">
    <property type="entry name" value="ZINC FINGER PROTEIN"/>
    <property type="match status" value="1"/>
</dbReference>
<dbReference type="PROSITE" id="PS50157">
    <property type="entry name" value="ZINC_FINGER_C2H2_2"/>
    <property type="match status" value="4"/>
</dbReference>
<proteinExistence type="inferred from homology"/>
<evidence type="ECO:0000256" key="12">
    <source>
        <dbReference type="SAM" id="MobiDB-lite"/>
    </source>
</evidence>
<reference evidence="14" key="1">
    <citation type="journal article" date="2023" name="PhytoFront">
        <title>Draft Genome Resources of Seven Strains of Tilletia horrida, Causal Agent of Kernel Smut of Rice.</title>
        <authorList>
            <person name="Khanal S."/>
            <person name="Antony Babu S."/>
            <person name="Zhou X.G."/>
        </authorList>
    </citation>
    <scope>NUCLEOTIDE SEQUENCE</scope>
    <source>
        <strain evidence="14">TX6</strain>
    </source>
</reference>
<evidence type="ECO:0000256" key="6">
    <source>
        <dbReference type="ARBA" id="ARBA00022833"/>
    </source>
</evidence>
<evidence type="ECO:0000313" key="15">
    <source>
        <dbReference type="Proteomes" id="UP001176517"/>
    </source>
</evidence>
<evidence type="ECO:0000313" key="14">
    <source>
        <dbReference type="EMBL" id="KAK0556668.1"/>
    </source>
</evidence>
<evidence type="ECO:0000256" key="1">
    <source>
        <dbReference type="ARBA" id="ARBA00004123"/>
    </source>
</evidence>
<keyword evidence="8" id="KW-0238">DNA-binding</keyword>
<dbReference type="PROSITE" id="PS00028">
    <property type="entry name" value="ZINC_FINGER_C2H2_1"/>
    <property type="match status" value="4"/>
</dbReference>
<dbReference type="InterPro" id="IPR036236">
    <property type="entry name" value="Znf_C2H2_sf"/>
</dbReference>
<feature type="domain" description="C2H2-type" evidence="13">
    <location>
        <begin position="104"/>
        <end position="130"/>
    </location>
</feature>
<keyword evidence="10" id="KW-0539">Nucleus</keyword>
<name>A0AAN6GTS8_9BASI</name>
<dbReference type="SMART" id="SM00355">
    <property type="entry name" value="ZnF_C2H2"/>
    <property type="match status" value="4"/>
</dbReference>
<dbReference type="GO" id="GO:0005634">
    <property type="term" value="C:nucleus"/>
    <property type="evidence" value="ECO:0007669"/>
    <property type="project" value="UniProtKB-SubCell"/>
</dbReference>
<gene>
    <name evidence="14" type="ORF">OC846_000987</name>
</gene>
<evidence type="ECO:0000256" key="7">
    <source>
        <dbReference type="ARBA" id="ARBA00023015"/>
    </source>
</evidence>
<dbReference type="AlphaFoldDB" id="A0AAN6GTS8"/>
<keyword evidence="9" id="KW-0804">Transcription</keyword>
<keyword evidence="15" id="KW-1185">Reference proteome</keyword>
<comment type="subcellular location">
    <subcellularLocation>
        <location evidence="1">Nucleus</location>
    </subcellularLocation>
</comment>
<sequence>MDILELVHDDHRSEARPFQCGFEACSKAFSRRSDLQRHARIHTNERPYACDQCDKTFIQRSALTVHKRVHTGERPHLCDVCQRAFADSSSLARHRRVHSGRRPYKCLVDGCGKSFCRKVTLNRHSKRVHSFALANAGGVQKSKASNPSLFIDIAKASALDMNRAAMLSFSSAPLPYNEGHIHHVGGLLTPASGPSRMASRPSTATTPSPWFESSGLSSATRTQGAGAPLGSATYAPALAGGATSQSAAFFNPGGDASNHLGLFNMSQSTARTSSQSDDRVHRYNYPLTPAGHPLSDTQAALQLQSLGETATDKHRPSGMPHQYVSQYHAMNSFPQAGPMPTLPGYVQLKGSPPTPNSSTTPENFSGYTLPPVSMSANNTFNGKAPLAQSQARWMFGPFA</sequence>
<dbReference type="PANTHER" id="PTHR24394:SF29">
    <property type="entry name" value="MYONEURIN"/>
    <property type="match status" value="1"/>
</dbReference>
<keyword evidence="7" id="KW-0805">Transcription regulation</keyword>
<keyword evidence="4" id="KW-0677">Repeat</keyword>
<dbReference type="Pfam" id="PF00096">
    <property type="entry name" value="zf-C2H2"/>
    <property type="match status" value="4"/>
</dbReference>
<dbReference type="GO" id="GO:0000978">
    <property type="term" value="F:RNA polymerase II cis-regulatory region sequence-specific DNA binding"/>
    <property type="evidence" value="ECO:0007669"/>
    <property type="project" value="UniProtKB-ARBA"/>
</dbReference>
<dbReference type="InterPro" id="IPR013087">
    <property type="entry name" value="Znf_C2H2_type"/>
</dbReference>
<keyword evidence="3" id="KW-0479">Metal-binding</keyword>
<dbReference type="FunFam" id="3.30.160.60:FF:000016">
    <property type="entry name" value="zinc finger protein 37 homolog"/>
    <property type="match status" value="1"/>
</dbReference>
<comment type="similarity">
    <text evidence="2">Belongs to the krueppel C2H2-type zinc-finger protein family.</text>
</comment>
<evidence type="ECO:0000256" key="3">
    <source>
        <dbReference type="ARBA" id="ARBA00022723"/>
    </source>
</evidence>
<comment type="caution">
    <text evidence="14">The sequence shown here is derived from an EMBL/GenBank/DDBJ whole genome shotgun (WGS) entry which is preliminary data.</text>
</comment>
<dbReference type="Gene3D" id="3.30.160.60">
    <property type="entry name" value="Classic Zinc Finger"/>
    <property type="match status" value="4"/>
</dbReference>
<organism evidence="14 15">
    <name type="scientific">Tilletia horrida</name>
    <dbReference type="NCBI Taxonomy" id="155126"/>
    <lineage>
        <taxon>Eukaryota</taxon>
        <taxon>Fungi</taxon>
        <taxon>Dikarya</taxon>
        <taxon>Basidiomycota</taxon>
        <taxon>Ustilaginomycotina</taxon>
        <taxon>Exobasidiomycetes</taxon>
        <taxon>Tilletiales</taxon>
        <taxon>Tilletiaceae</taxon>
        <taxon>Tilletia</taxon>
    </lineage>
</organism>
<feature type="domain" description="C2H2-type" evidence="13">
    <location>
        <begin position="76"/>
        <end position="103"/>
    </location>
</feature>
<keyword evidence="6" id="KW-0862">Zinc</keyword>
<feature type="domain" description="C2H2-type" evidence="13">
    <location>
        <begin position="48"/>
        <end position="75"/>
    </location>
</feature>
<evidence type="ECO:0000256" key="11">
    <source>
        <dbReference type="PROSITE-ProRule" id="PRU00042"/>
    </source>
</evidence>
<feature type="region of interest" description="Disordered" evidence="12">
    <location>
        <begin position="192"/>
        <end position="224"/>
    </location>
</feature>